<dbReference type="Gene3D" id="6.10.140.2220">
    <property type="match status" value="1"/>
</dbReference>
<feature type="domain" description="MYND-type" evidence="5">
    <location>
        <begin position="82"/>
        <end position="122"/>
    </location>
</feature>
<keyword evidence="7" id="KW-1185">Reference proteome</keyword>
<keyword evidence="1" id="KW-0479">Metal-binding</keyword>
<evidence type="ECO:0000256" key="3">
    <source>
        <dbReference type="ARBA" id="ARBA00022833"/>
    </source>
</evidence>
<protein>
    <submittedName>
        <fullName evidence="6">Zinc finger MYND domain-containing protein</fullName>
    </submittedName>
</protein>
<dbReference type="Proteomes" id="UP000703269">
    <property type="component" value="Unassembled WGS sequence"/>
</dbReference>
<evidence type="ECO:0000259" key="5">
    <source>
        <dbReference type="PROSITE" id="PS50865"/>
    </source>
</evidence>
<name>A0A9P3G625_9APHY</name>
<dbReference type="EMBL" id="BPQB01000014">
    <property type="protein sequence ID" value="GJE89913.1"/>
    <property type="molecule type" value="Genomic_DNA"/>
</dbReference>
<dbReference type="AlphaFoldDB" id="A0A9P3G625"/>
<organism evidence="6 7">
    <name type="scientific">Phanerochaete sordida</name>
    <dbReference type="NCBI Taxonomy" id="48140"/>
    <lineage>
        <taxon>Eukaryota</taxon>
        <taxon>Fungi</taxon>
        <taxon>Dikarya</taxon>
        <taxon>Basidiomycota</taxon>
        <taxon>Agaricomycotina</taxon>
        <taxon>Agaricomycetes</taxon>
        <taxon>Polyporales</taxon>
        <taxon>Phanerochaetaceae</taxon>
        <taxon>Phanerochaete</taxon>
    </lineage>
</organism>
<dbReference type="OrthoDB" id="432970at2759"/>
<dbReference type="PROSITE" id="PS50865">
    <property type="entry name" value="ZF_MYND_2"/>
    <property type="match status" value="1"/>
</dbReference>
<evidence type="ECO:0000256" key="4">
    <source>
        <dbReference type="PROSITE-ProRule" id="PRU00134"/>
    </source>
</evidence>
<dbReference type="InterPro" id="IPR002893">
    <property type="entry name" value="Znf_MYND"/>
</dbReference>
<reference evidence="6 7" key="1">
    <citation type="submission" date="2021-08" db="EMBL/GenBank/DDBJ databases">
        <title>Draft Genome Sequence of Phanerochaete sordida strain YK-624.</title>
        <authorList>
            <person name="Mori T."/>
            <person name="Dohra H."/>
            <person name="Suzuki T."/>
            <person name="Kawagishi H."/>
            <person name="Hirai H."/>
        </authorList>
    </citation>
    <scope>NUCLEOTIDE SEQUENCE [LARGE SCALE GENOMIC DNA]</scope>
    <source>
        <strain evidence="6 7">YK-624</strain>
    </source>
</reference>
<dbReference type="GO" id="GO:0008270">
    <property type="term" value="F:zinc ion binding"/>
    <property type="evidence" value="ECO:0007669"/>
    <property type="project" value="UniProtKB-KW"/>
</dbReference>
<dbReference type="SUPFAM" id="SSF144232">
    <property type="entry name" value="HIT/MYND zinc finger-like"/>
    <property type="match status" value="1"/>
</dbReference>
<proteinExistence type="predicted"/>
<evidence type="ECO:0000313" key="7">
    <source>
        <dbReference type="Proteomes" id="UP000703269"/>
    </source>
</evidence>
<evidence type="ECO:0000256" key="2">
    <source>
        <dbReference type="ARBA" id="ARBA00022771"/>
    </source>
</evidence>
<accession>A0A9P3G625</accession>
<comment type="caution">
    <text evidence="6">The sequence shown here is derived from an EMBL/GenBank/DDBJ whole genome shotgun (WGS) entry which is preliminary data.</text>
</comment>
<dbReference type="Pfam" id="PF01753">
    <property type="entry name" value="zf-MYND"/>
    <property type="match status" value="1"/>
</dbReference>
<keyword evidence="3" id="KW-0862">Zinc</keyword>
<gene>
    <name evidence="6" type="ORF">PsYK624_060250</name>
</gene>
<sequence>MATRTVRLECLSADGGRAHLEKGLFTPGHTVAVFYALQHRHPQGNGLGPEENDDIVIIPHSLQNLQAANRALWGFHPVACAADNCDETEGLSICASCRLVRYCSPEHQHEHWEKHKGLRKACSALRLSLFTDRDWTKFEKHWRFPV</sequence>
<keyword evidence="2 4" id="KW-0863">Zinc-finger</keyword>
<evidence type="ECO:0000256" key="1">
    <source>
        <dbReference type="ARBA" id="ARBA00022723"/>
    </source>
</evidence>
<evidence type="ECO:0000313" key="6">
    <source>
        <dbReference type="EMBL" id="GJE89913.1"/>
    </source>
</evidence>